<sequence>MSAPQPRCVGRRLFAATLILALLAAGCASTPPEDVPEPQLAVSPEVIASAPPPAPPPPDPVPLRPTAPERYVVQPGDTLWDISSTFLRDPWYWPEIWVANPQIANPHLIYPGDILSLYHVDGRPRLTVDGGPRVRPTLRLSPQVREEPLPPALDVPIQALQQFLIRPRVVTQAQLDESAYLMAARDDRLIFGAHDCLYARGLKETTLGDRYDVFRTGDILMDPDSGEMLGHEAIPVGVAELVREGDPATVLLVRSDREALIGDRLLPQDSGQENFLFTPAAPPRDSQGRIISLFDAISQIARFQVAVINLGEREGIVEGHVFATYQSGRVVHDRLASRRGEAVTLPDERVGLIMVFRTFEKVSYALVMESTHPIERGFTVKHP</sequence>
<organism evidence="4 5">
    <name type="scientific">Ectothiorhodospira magna</name>
    <dbReference type="NCBI Taxonomy" id="867345"/>
    <lineage>
        <taxon>Bacteria</taxon>
        <taxon>Pseudomonadati</taxon>
        <taxon>Pseudomonadota</taxon>
        <taxon>Gammaproteobacteria</taxon>
        <taxon>Chromatiales</taxon>
        <taxon>Ectothiorhodospiraceae</taxon>
        <taxon>Ectothiorhodospira</taxon>
    </lineage>
</organism>
<reference evidence="4 5" key="1">
    <citation type="submission" date="2016-10" db="EMBL/GenBank/DDBJ databases">
        <authorList>
            <person name="de Groot N.N."/>
        </authorList>
    </citation>
    <scope>NUCLEOTIDE SEQUENCE [LARGE SCALE GENOMIC DNA]</scope>
    <source>
        <strain evidence="4 5">B7-7</strain>
    </source>
</reference>
<evidence type="ECO:0000256" key="1">
    <source>
        <dbReference type="SAM" id="MobiDB-lite"/>
    </source>
</evidence>
<evidence type="ECO:0000259" key="3">
    <source>
        <dbReference type="PROSITE" id="PS51782"/>
    </source>
</evidence>
<dbReference type="AlphaFoldDB" id="A0A1H9FJA0"/>
<dbReference type="Pfam" id="PF01476">
    <property type="entry name" value="LysM"/>
    <property type="match status" value="1"/>
</dbReference>
<feature type="compositionally biased region" description="Pro residues" evidence="1">
    <location>
        <begin position="50"/>
        <end position="65"/>
    </location>
</feature>
<dbReference type="Gene3D" id="3.10.350.10">
    <property type="entry name" value="LysM domain"/>
    <property type="match status" value="1"/>
</dbReference>
<keyword evidence="5" id="KW-1185">Reference proteome</keyword>
<dbReference type="InterPro" id="IPR018392">
    <property type="entry name" value="LysM"/>
</dbReference>
<dbReference type="PROSITE" id="PS51257">
    <property type="entry name" value="PROKAR_LIPOPROTEIN"/>
    <property type="match status" value="1"/>
</dbReference>
<feature type="domain" description="LysM" evidence="3">
    <location>
        <begin position="69"/>
        <end position="117"/>
    </location>
</feature>
<dbReference type="Proteomes" id="UP000199496">
    <property type="component" value="Unassembled WGS sequence"/>
</dbReference>
<feature type="region of interest" description="Disordered" evidence="1">
    <location>
        <begin position="47"/>
        <end position="67"/>
    </location>
</feature>
<dbReference type="CDD" id="cd00118">
    <property type="entry name" value="LysM"/>
    <property type="match status" value="1"/>
</dbReference>
<dbReference type="RefSeq" id="WP_090208743.1">
    <property type="nucleotide sequence ID" value="NZ_FOFO01000027.1"/>
</dbReference>
<dbReference type="InterPro" id="IPR036779">
    <property type="entry name" value="LysM_dom_sf"/>
</dbReference>
<dbReference type="PANTHER" id="PTHR34700:SF4">
    <property type="entry name" value="PHAGE-LIKE ELEMENT PBSX PROTEIN XKDP"/>
    <property type="match status" value="1"/>
</dbReference>
<evidence type="ECO:0000313" key="5">
    <source>
        <dbReference type="Proteomes" id="UP000199496"/>
    </source>
</evidence>
<feature type="chain" id="PRO_5011772282" evidence="2">
    <location>
        <begin position="31"/>
        <end position="383"/>
    </location>
</feature>
<dbReference type="PANTHER" id="PTHR34700">
    <property type="entry name" value="POTASSIUM BINDING PROTEIN KBP"/>
    <property type="match status" value="1"/>
</dbReference>
<dbReference type="SUPFAM" id="SSF54106">
    <property type="entry name" value="LysM domain"/>
    <property type="match status" value="1"/>
</dbReference>
<accession>A0A1H9FJA0</accession>
<keyword evidence="2" id="KW-0732">Signal</keyword>
<dbReference type="STRING" id="867345.SAMN05421693_12712"/>
<dbReference type="EMBL" id="FOFO01000027">
    <property type="protein sequence ID" value="SEQ37972.1"/>
    <property type="molecule type" value="Genomic_DNA"/>
</dbReference>
<protein>
    <submittedName>
        <fullName evidence="4">LysM domain-containing protein</fullName>
    </submittedName>
</protein>
<evidence type="ECO:0000313" key="4">
    <source>
        <dbReference type="EMBL" id="SEQ37972.1"/>
    </source>
</evidence>
<gene>
    <name evidence="4" type="ORF">SAMN05421693_12712</name>
</gene>
<feature type="signal peptide" evidence="2">
    <location>
        <begin position="1"/>
        <end position="30"/>
    </location>
</feature>
<proteinExistence type="predicted"/>
<evidence type="ECO:0000256" key="2">
    <source>
        <dbReference type="SAM" id="SignalP"/>
    </source>
</evidence>
<dbReference type="SMART" id="SM00257">
    <property type="entry name" value="LysM"/>
    <property type="match status" value="1"/>
</dbReference>
<dbReference type="PROSITE" id="PS51782">
    <property type="entry name" value="LYSM"/>
    <property type="match status" value="1"/>
</dbReference>
<dbReference type="InterPro" id="IPR052196">
    <property type="entry name" value="Bact_Kbp"/>
</dbReference>
<name>A0A1H9FJA0_9GAMM</name>
<dbReference type="OrthoDB" id="9765158at2"/>